<feature type="region of interest" description="Disordered" evidence="1">
    <location>
        <begin position="65"/>
        <end position="101"/>
    </location>
</feature>
<proteinExistence type="predicted"/>
<comment type="caution">
    <text evidence="2">The sequence shown here is derived from an EMBL/GenBank/DDBJ whole genome shotgun (WGS) entry which is preliminary data.</text>
</comment>
<keyword evidence="3" id="KW-1185">Reference proteome</keyword>
<dbReference type="AlphaFoldDB" id="A0A4Y2K3H5"/>
<dbReference type="Proteomes" id="UP000499080">
    <property type="component" value="Unassembled WGS sequence"/>
</dbReference>
<evidence type="ECO:0000313" key="3">
    <source>
        <dbReference type="Proteomes" id="UP000499080"/>
    </source>
</evidence>
<protein>
    <submittedName>
        <fullName evidence="2">Uncharacterized protein</fullName>
    </submittedName>
</protein>
<name>A0A4Y2K3H5_ARAVE</name>
<reference evidence="2 3" key="1">
    <citation type="journal article" date="2019" name="Sci. Rep.">
        <title>Orb-weaving spider Araneus ventricosus genome elucidates the spidroin gene catalogue.</title>
        <authorList>
            <person name="Kono N."/>
            <person name="Nakamura H."/>
            <person name="Ohtoshi R."/>
            <person name="Moran D.A.P."/>
            <person name="Shinohara A."/>
            <person name="Yoshida Y."/>
            <person name="Fujiwara M."/>
            <person name="Mori M."/>
            <person name="Tomita M."/>
            <person name="Arakawa K."/>
        </authorList>
    </citation>
    <scope>NUCLEOTIDE SEQUENCE [LARGE SCALE GENOMIC DNA]</scope>
</reference>
<sequence>MTHAQNHKSFNRATASLCPNLTATTYCRFYCSRVNPAVETDTLHDNILGEKRQVPPLRFLWRRKNSSSETAQNHVSAPVGRPARNIASRTVHQDYSTSKLI</sequence>
<dbReference type="EMBL" id="BGPR01004114">
    <property type="protein sequence ID" value="GBM96086.1"/>
    <property type="molecule type" value="Genomic_DNA"/>
</dbReference>
<accession>A0A4Y2K3H5</accession>
<feature type="compositionally biased region" description="Polar residues" evidence="1">
    <location>
        <begin position="87"/>
        <end position="101"/>
    </location>
</feature>
<gene>
    <name evidence="2" type="ORF">AVEN_212484_1</name>
</gene>
<evidence type="ECO:0000313" key="2">
    <source>
        <dbReference type="EMBL" id="GBM96086.1"/>
    </source>
</evidence>
<organism evidence="2 3">
    <name type="scientific">Araneus ventricosus</name>
    <name type="common">Orbweaver spider</name>
    <name type="synonym">Epeira ventricosa</name>
    <dbReference type="NCBI Taxonomy" id="182803"/>
    <lineage>
        <taxon>Eukaryota</taxon>
        <taxon>Metazoa</taxon>
        <taxon>Ecdysozoa</taxon>
        <taxon>Arthropoda</taxon>
        <taxon>Chelicerata</taxon>
        <taxon>Arachnida</taxon>
        <taxon>Araneae</taxon>
        <taxon>Araneomorphae</taxon>
        <taxon>Entelegynae</taxon>
        <taxon>Araneoidea</taxon>
        <taxon>Araneidae</taxon>
        <taxon>Araneus</taxon>
    </lineage>
</organism>
<evidence type="ECO:0000256" key="1">
    <source>
        <dbReference type="SAM" id="MobiDB-lite"/>
    </source>
</evidence>